<keyword evidence="4" id="KW-1185">Reference proteome</keyword>
<dbReference type="InterPro" id="IPR006684">
    <property type="entry name" value="YbgC/YbaW"/>
</dbReference>
<gene>
    <name evidence="3" type="ORF">N177_1037</name>
</gene>
<dbReference type="InterPro" id="IPR050563">
    <property type="entry name" value="4-hydroxybenzoyl-CoA_TE"/>
</dbReference>
<dbReference type="PATRIC" id="fig|631454.5.peg.1022"/>
<name>V4TJV1_9HYPH</name>
<dbReference type="Pfam" id="PF13279">
    <property type="entry name" value="4HBT_2"/>
    <property type="match status" value="1"/>
</dbReference>
<protein>
    <submittedName>
        <fullName evidence="3">4-hydroxybenzoyl-CoA thioesterase</fullName>
    </submittedName>
</protein>
<evidence type="ECO:0000256" key="1">
    <source>
        <dbReference type="ARBA" id="ARBA00005953"/>
    </source>
</evidence>
<dbReference type="PIRSF" id="PIRSF003230">
    <property type="entry name" value="YbgC"/>
    <property type="match status" value="1"/>
</dbReference>
<organism evidence="3 4">
    <name type="scientific">Lutibaculum baratangense AMV1</name>
    <dbReference type="NCBI Taxonomy" id="631454"/>
    <lineage>
        <taxon>Bacteria</taxon>
        <taxon>Pseudomonadati</taxon>
        <taxon>Pseudomonadota</taxon>
        <taxon>Alphaproteobacteria</taxon>
        <taxon>Hyphomicrobiales</taxon>
        <taxon>Tepidamorphaceae</taxon>
        <taxon>Lutibaculum</taxon>
    </lineage>
</organism>
<dbReference type="InterPro" id="IPR029069">
    <property type="entry name" value="HotDog_dom_sf"/>
</dbReference>
<dbReference type="EMBL" id="AWXZ01000016">
    <property type="protein sequence ID" value="ESR26178.1"/>
    <property type="molecule type" value="Genomic_DNA"/>
</dbReference>
<sequence length="149" mass="16619">MSERWPDLAGRLVDGRHVLPVRVYFEDTDFSGVVYHASYVRFMERGRSDFMRLAGADHAELFAGEESIAFAVRRMSIEFERPARIDDVLEVVTGVREMRGASMLLAQEVRRGDQLLVSAEVQVALVTATGRARRIPLALRQVLGAAAEG</sequence>
<dbReference type="STRING" id="631454.N177_1037"/>
<evidence type="ECO:0000313" key="4">
    <source>
        <dbReference type="Proteomes" id="UP000017819"/>
    </source>
</evidence>
<dbReference type="OrthoDB" id="9808429at2"/>
<evidence type="ECO:0000313" key="3">
    <source>
        <dbReference type="EMBL" id="ESR26178.1"/>
    </source>
</evidence>
<dbReference type="PANTHER" id="PTHR31793:SF37">
    <property type="entry name" value="ACYL-COA THIOESTER HYDROLASE YBGC"/>
    <property type="match status" value="1"/>
</dbReference>
<dbReference type="PROSITE" id="PS01328">
    <property type="entry name" value="4HBCOA_THIOESTERASE"/>
    <property type="match status" value="1"/>
</dbReference>
<evidence type="ECO:0000256" key="2">
    <source>
        <dbReference type="ARBA" id="ARBA00022801"/>
    </source>
</evidence>
<dbReference type="RefSeq" id="WP_023431182.1">
    <property type="nucleotide sequence ID" value="NZ_AWXZ01000016.1"/>
</dbReference>
<dbReference type="PANTHER" id="PTHR31793">
    <property type="entry name" value="4-HYDROXYBENZOYL-COA THIOESTERASE FAMILY MEMBER"/>
    <property type="match status" value="1"/>
</dbReference>
<dbReference type="NCBIfam" id="TIGR02799">
    <property type="entry name" value="thio_ybgC"/>
    <property type="match status" value="1"/>
</dbReference>
<dbReference type="SUPFAM" id="SSF54637">
    <property type="entry name" value="Thioesterase/thiol ester dehydrase-isomerase"/>
    <property type="match status" value="1"/>
</dbReference>
<comment type="similarity">
    <text evidence="1">Belongs to the 4-hydroxybenzoyl-CoA thioesterase family.</text>
</comment>
<dbReference type="AlphaFoldDB" id="V4TJV1"/>
<dbReference type="CDD" id="cd00586">
    <property type="entry name" value="4HBT"/>
    <property type="match status" value="1"/>
</dbReference>
<dbReference type="InterPro" id="IPR008272">
    <property type="entry name" value="HB-CoA_thioesterase_AS"/>
</dbReference>
<dbReference type="FunFam" id="3.10.129.10:FF:000004">
    <property type="entry name" value="Tol-pal system-associated acyl-CoA thioesterase"/>
    <property type="match status" value="1"/>
</dbReference>
<keyword evidence="2" id="KW-0378">Hydrolase</keyword>
<comment type="caution">
    <text evidence="3">The sequence shown here is derived from an EMBL/GenBank/DDBJ whole genome shotgun (WGS) entry which is preliminary data.</text>
</comment>
<dbReference type="Gene3D" id="3.10.129.10">
    <property type="entry name" value="Hotdog Thioesterase"/>
    <property type="match status" value="1"/>
</dbReference>
<dbReference type="eggNOG" id="COG0824">
    <property type="taxonomic scope" value="Bacteria"/>
</dbReference>
<dbReference type="InterPro" id="IPR014166">
    <property type="entry name" value="Tol-Pal_acyl-CoA_thioesterase"/>
</dbReference>
<reference evidence="3 4" key="1">
    <citation type="journal article" date="2014" name="Genome Announc.">
        <title>Draft Genome Sequence of Lutibaculum baratangense Strain AMV1T, Isolated from a Mud Volcano in Andamans, India.</title>
        <authorList>
            <person name="Singh A."/>
            <person name="Sreenivas A."/>
            <person name="Sathyanarayana Reddy G."/>
            <person name="Pinnaka A.K."/>
            <person name="Shivaji S."/>
        </authorList>
    </citation>
    <scope>NUCLEOTIDE SEQUENCE [LARGE SCALE GENOMIC DNA]</scope>
    <source>
        <strain evidence="3 4">AMV1</strain>
    </source>
</reference>
<accession>V4TJV1</accession>
<dbReference type="NCBIfam" id="TIGR00051">
    <property type="entry name" value="YbgC/FadM family acyl-CoA thioesterase"/>
    <property type="match status" value="1"/>
</dbReference>
<dbReference type="GO" id="GO:0047617">
    <property type="term" value="F:fatty acyl-CoA hydrolase activity"/>
    <property type="evidence" value="ECO:0007669"/>
    <property type="project" value="TreeGrafter"/>
</dbReference>
<proteinExistence type="inferred from homology"/>
<dbReference type="Proteomes" id="UP000017819">
    <property type="component" value="Unassembled WGS sequence"/>
</dbReference>